<protein>
    <recommendedName>
        <fullName evidence="3">DNA-directed DNA polymerase</fullName>
    </recommendedName>
</protein>
<reference evidence="1 2" key="1">
    <citation type="submission" date="2023-02" db="EMBL/GenBank/DDBJ databases">
        <title>LHISI_Scaffold_Assembly.</title>
        <authorList>
            <person name="Stuart O.P."/>
            <person name="Cleave R."/>
            <person name="Magrath M.J.L."/>
            <person name="Mikheyev A.S."/>
        </authorList>
    </citation>
    <scope>NUCLEOTIDE SEQUENCE [LARGE SCALE GENOMIC DNA]</scope>
    <source>
        <strain evidence="1">Daus_M_001</strain>
        <tissue evidence="1">Leg muscle</tissue>
    </source>
</reference>
<name>A0ABQ9HAH0_9NEOP</name>
<dbReference type="EMBL" id="JARBHB010000006">
    <property type="protein sequence ID" value="KAJ8881270.1"/>
    <property type="molecule type" value="Genomic_DNA"/>
</dbReference>
<dbReference type="Proteomes" id="UP001159363">
    <property type="component" value="Chromosome 5"/>
</dbReference>
<sequence>MEKRICEMNQKYLHFDAAKLYPFLQTVLPRFMKFNIMFQRRCFQLIASFVQFDIIQKFDITAADFNIENQHTDAGIFVGYKTRSFLETCDASTEKKEKKTSLQV</sequence>
<organism evidence="1 2">
    <name type="scientific">Dryococelus australis</name>
    <dbReference type="NCBI Taxonomy" id="614101"/>
    <lineage>
        <taxon>Eukaryota</taxon>
        <taxon>Metazoa</taxon>
        <taxon>Ecdysozoa</taxon>
        <taxon>Arthropoda</taxon>
        <taxon>Hexapoda</taxon>
        <taxon>Insecta</taxon>
        <taxon>Pterygota</taxon>
        <taxon>Neoptera</taxon>
        <taxon>Polyneoptera</taxon>
        <taxon>Phasmatodea</taxon>
        <taxon>Verophasmatodea</taxon>
        <taxon>Anareolatae</taxon>
        <taxon>Phasmatidae</taxon>
        <taxon>Eurycanthinae</taxon>
        <taxon>Dryococelus</taxon>
    </lineage>
</organism>
<accession>A0ABQ9HAH0</accession>
<comment type="caution">
    <text evidence="1">The sequence shown here is derived from an EMBL/GenBank/DDBJ whole genome shotgun (WGS) entry which is preliminary data.</text>
</comment>
<keyword evidence="2" id="KW-1185">Reference proteome</keyword>
<evidence type="ECO:0000313" key="2">
    <source>
        <dbReference type="Proteomes" id="UP001159363"/>
    </source>
</evidence>
<evidence type="ECO:0000313" key="1">
    <source>
        <dbReference type="EMBL" id="KAJ8881270.1"/>
    </source>
</evidence>
<gene>
    <name evidence="1" type="ORF">PR048_017746</name>
</gene>
<proteinExistence type="predicted"/>
<evidence type="ECO:0008006" key="3">
    <source>
        <dbReference type="Google" id="ProtNLM"/>
    </source>
</evidence>